<keyword evidence="1" id="KW-1133">Transmembrane helix</keyword>
<accession>A0ABT0QDK8</accession>
<keyword evidence="3" id="KW-1185">Reference proteome</keyword>
<dbReference type="Proteomes" id="UP001165381">
    <property type="component" value="Unassembled WGS sequence"/>
</dbReference>
<keyword evidence="1" id="KW-0812">Transmembrane</keyword>
<evidence type="ECO:0000256" key="1">
    <source>
        <dbReference type="SAM" id="Phobius"/>
    </source>
</evidence>
<sequence>MDYFTLCVTFISLLLGIAYPILIQITSEDKYSSEAILDLFETSNGKKFFTVNLIISLVLVLLVYLKLPPLFTFNVEWLDYLFSNSAKILLLIFSVLLIINFFRLINLIQTFYRTTKLIDYLGKQRKKVIEKNDFISFEGMSDILFWSIQNQNLKVAKKVSSYFYEIFQEYRENWDKEKDKKNEGLIYPDLFYGMVYNTIEQSVKADKNSFKFLEARTSGLTWLLGEFRCPKISERTYVWMWRNIVLAIENNRLDLVFMHWSSAHQYFQMNLEYLTPEYDNSADELIVTNQKLLDERAKERELFLEFHYALGGLLLYKNKVKFIKKLFGYTTSQPADYYLLPIHMNQVFHMFFKFFDPNERHFPWITTKYYFPDLDGVGAQGVIKNWVCQYISILFIRQFNIHAFYTYQAPIENPILPTTTSEKRHWLDNISYFKEIIKDKVNDKELMDNLNFKVDSPYLEKINEIEIEIKNDFDYAERTAVPLDEKVELYYKTVKELLTPAFKSLKPLINIKKEPDNTETDVFNMNGQTNLTEKGSFTDNGIAHLNFHSFLPETTSRKFKENLSSIFYVNSKEHYYVTQEDAFKAVDNLKINSENYIIVIFGVMNFSYYINNLNVDGLSETNYKGIDIISFPVSVRNVGTSLFVIKKKHLPWINFNEIPEEFVNLYELKLINKKYKLYSSVSDLNTNNTLREAIIKEGKDKDTDLKKYVYQGINYRTTLRFSKKSKLVRIQIKGYFDNDRKTNSLNDIKKF</sequence>
<keyword evidence="1" id="KW-0472">Membrane</keyword>
<name>A0ABT0QDK8_9FLAO</name>
<organism evidence="2 3">
    <name type="scientific">Jejuia spongiicola</name>
    <dbReference type="NCBI Taxonomy" id="2942207"/>
    <lineage>
        <taxon>Bacteria</taxon>
        <taxon>Pseudomonadati</taxon>
        <taxon>Bacteroidota</taxon>
        <taxon>Flavobacteriia</taxon>
        <taxon>Flavobacteriales</taxon>
        <taxon>Flavobacteriaceae</taxon>
        <taxon>Jejuia</taxon>
    </lineage>
</organism>
<feature type="transmembrane region" description="Helical" evidence="1">
    <location>
        <begin position="88"/>
        <end position="108"/>
    </location>
</feature>
<reference evidence="2" key="1">
    <citation type="submission" date="2022-05" db="EMBL/GenBank/DDBJ databases">
        <authorList>
            <person name="Park J.-S."/>
        </authorList>
    </citation>
    <scope>NUCLEOTIDE SEQUENCE</scope>
    <source>
        <strain evidence="2">2012CJ34-3</strain>
    </source>
</reference>
<dbReference type="EMBL" id="JAMFLZ010000003">
    <property type="protein sequence ID" value="MCL6295067.1"/>
    <property type="molecule type" value="Genomic_DNA"/>
</dbReference>
<proteinExistence type="predicted"/>
<dbReference type="RefSeq" id="WP_249972821.1">
    <property type="nucleotide sequence ID" value="NZ_JAMFLZ010000003.1"/>
</dbReference>
<gene>
    <name evidence="2" type="ORF">M3P09_08685</name>
</gene>
<feature type="transmembrane region" description="Helical" evidence="1">
    <location>
        <begin position="48"/>
        <end position="67"/>
    </location>
</feature>
<evidence type="ECO:0000313" key="2">
    <source>
        <dbReference type="EMBL" id="MCL6295067.1"/>
    </source>
</evidence>
<comment type="caution">
    <text evidence="2">The sequence shown here is derived from an EMBL/GenBank/DDBJ whole genome shotgun (WGS) entry which is preliminary data.</text>
</comment>
<evidence type="ECO:0000313" key="3">
    <source>
        <dbReference type="Proteomes" id="UP001165381"/>
    </source>
</evidence>
<protein>
    <submittedName>
        <fullName evidence="2">Uncharacterized protein</fullName>
    </submittedName>
</protein>